<organism evidence="2 3">
    <name type="scientific">Dyella lutea</name>
    <dbReference type="NCBI Taxonomy" id="2950441"/>
    <lineage>
        <taxon>Bacteria</taxon>
        <taxon>Pseudomonadati</taxon>
        <taxon>Pseudomonadota</taxon>
        <taxon>Gammaproteobacteria</taxon>
        <taxon>Lysobacterales</taxon>
        <taxon>Rhodanobacteraceae</taxon>
        <taxon>Dyella</taxon>
    </lineage>
</organism>
<proteinExistence type="predicted"/>
<accession>A0ABT1FF29</accession>
<evidence type="ECO:0008006" key="4">
    <source>
        <dbReference type="Google" id="ProtNLM"/>
    </source>
</evidence>
<gene>
    <name evidence="2" type="ORF">NC595_18270</name>
</gene>
<evidence type="ECO:0000313" key="3">
    <source>
        <dbReference type="Proteomes" id="UP001204615"/>
    </source>
</evidence>
<feature type="region of interest" description="Disordered" evidence="1">
    <location>
        <begin position="71"/>
        <end position="95"/>
    </location>
</feature>
<dbReference type="Proteomes" id="UP001204615">
    <property type="component" value="Unassembled WGS sequence"/>
</dbReference>
<evidence type="ECO:0000313" key="2">
    <source>
        <dbReference type="EMBL" id="MCP1375998.1"/>
    </source>
</evidence>
<dbReference type="EMBL" id="JAMZEK010000004">
    <property type="protein sequence ID" value="MCP1375998.1"/>
    <property type="molecule type" value="Genomic_DNA"/>
</dbReference>
<evidence type="ECO:0000256" key="1">
    <source>
        <dbReference type="SAM" id="MobiDB-lite"/>
    </source>
</evidence>
<keyword evidence="3" id="KW-1185">Reference proteome</keyword>
<reference evidence="2 3" key="1">
    <citation type="submission" date="2022-06" db="EMBL/GenBank/DDBJ databases">
        <title>Dyella sp. Sa strain:Sa Genome sequencing.</title>
        <authorList>
            <person name="Park S."/>
        </authorList>
    </citation>
    <scope>NUCLEOTIDE SEQUENCE [LARGE SCALE GENOMIC DNA]</scope>
    <source>
        <strain evidence="2 3">Sa</strain>
    </source>
</reference>
<protein>
    <recommendedName>
        <fullName evidence="4">Transposase</fullName>
    </recommendedName>
</protein>
<comment type="caution">
    <text evidence="2">The sequence shown here is derived from an EMBL/GenBank/DDBJ whole genome shotgun (WGS) entry which is preliminary data.</text>
</comment>
<name>A0ABT1FF29_9GAMM</name>
<dbReference type="RefSeq" id="WP_253568785.1">
    <property type="nucleotide sequence ID" value="NZ_JAMZEK010000004.1"/>
</dbReference>
<sequence length="95" mass="10975">MLRWIRELRGLRTENAAMRQALLWYATEENWRRRATHPKGAPKKHWKKSPAAFDRGALACRVLAEVDNTPERQRELEATSTAQPFVPKPASLLKP</sequence>